<sequence>MYRQIHHRVNQPFQVGAGGRIGQYVDSFILALIVANVATVILETVEPLHSAYGAEFYLFELVSVVIGIGLFALLASILASGFVEESQHETKYACPHCGERVSEHELHELK</sequence>
<dbReference type="RefSeq" id="WP_227775506.1">
    <property type="nucleotide sequence ID" value="NZ_BAABKX010000001.1"/>
</dbReference>
<dbReference type="AlphaFoldDB" id="A0AAV3UC17"/>
<reference evidence="6 7" key="1">
    <citation type="journal article" date="2019" name="Int. J. Syst. Evol. Microbiol.">
        <title>The Global Catalogue of Microorganisms (GCM) 10K type strain sequencing project: providing services to taxonomists for standard genome sequencing and annotation.</title>
        <authorList>
            <consortium name="The Broad Institute Genomics Platform"/>
            <consortium name="The Broad Institute Genome Sequencing Center for Infectious Disease"/>
            <person name="Wu L."/>
            <person name="Ma J."/>
        </authorList>
    </citation>
    <scope>NUCLEOTIDE SEQUENCE [LARGE SCALE GENOMIC DNA]</scope>
    <source>
        <strain evidence="6 7">JCM 17504</strain>
    </source>
</reference>
<feature type="transmembrane region" description="Helical" evidence="5">
    <location>
        <begin position="21"/>
        <end position="41"/>
    </location>
</feature>
<feature type="transmembrane region" description="Helical" evidence="5">
    <location>
        <begin position="61"/>
        <end position="83"/>
    </location>
</feature>
<protein>
    <submittedName>
        <fullName evidence="6">Uncharacterized protein</fullName>
    </submittedName>
</protein>
<organism evidence="6 7">
    <name type="scientific">Haladaptatus pallidirubidus</name>
    <dbReference type="NCBI Taxonomy" id="1008152"/>
    <lineage>
        <taxon>Archaea</taxon>
        <taxon>Methanobacteriati</taxon>
        <taxon>Methanobacteriota</taxon>
        <taxon>Stenosarchaea group</taxon>
        <taxon>Halobacteria</taxon>
        <taxon>Halobacteriales</taxon>
        <taxon>Haladaptataceae</taxon>
        <taxon>Haladaptatus</taxon>
    </lineage>
</organism>
<keyword evidence="2 5" id="KW-0812">Transmembrane</keyword>
<evidence type="ECO:0000256" key="3">
    <source>
        <dbReference type="ARBA" id="ARBA00022989"/>
    </source>
</evidence>
<gene>
    <name evidence="6" type="ORF">GCM10025751_07150</name>
</gene>
<keyword evidence="7" id="KW-1185">Reference proteome</keyword>
<dbReference type="GO" id="GO:0016020">
    <property type="term" value="C:membrane"/>
    <property type="evidence" value="ECO:0007669"/>
    <property type="project" value="UniProtKB-SubCell"/>
</dbReference>
<evidence type="ECO:0000313" key="7">
    <source>
        <dbReference type="Proteomes" id="UP001501729"/>
    </source>
</evidence>
<name>A0AAV3UC17_9EURY</name>
<dbReference type="Proteomes" id="UP001501729">
    <property type="component" value="Unassembled WGS sequence"/>
</dbReference>
<comment type="subcellular location">
    <subcellularLocation>
        <location evidence="1">Membrane</location>
        <topology evidence="1">Multi-pass membrane protein</topology>
    </subcellularLocation>
</comment>
<keyword evidence="3 5" id="KW-1133">Transmembrane helix</keyword>
<comment type="caution">
    <text evidence="6">The sequence shown here is derived from an EMBL/GenBank/DDBJ whole genome shotgun (WGS) entry which is preliminary data.</text>
</comment>
<evidence type="ECO:0000256" key="1">
    <source>
        <dbReference type="ARBA" id="ARBA00004141"/>
    </source>
</evidence>
<dbReference type="InterPro" id="IPR027359">
    <property type="entry name" value="Volt_channel_dom_sf"/>
</dbReference>
<dbReference type="EMBL" id="BAABKX010000001">
    <property type="protein sequence ID" value="GAA5043032.1"/>
    <property type="molecule type" value="Genomic_DNA"/>
</dbReference>
<evidence type="ECO:0000256" key="4">
    <source>
        <dbReference type="ARBA" id="ARBA00023136"/>
    </source>
</evidence>
<proteinExistence type="predicted"/>
<evidence type="ECO:0000313" key="6">
    <source>
        <dbReference type="EMBL" id="GAA5043032.1"/>
    </source>
</evidence>
<dbReference type="GeneID" id="68611260"/>
<evidence type="ECO:0000256" key="5">
    <source>
        <dbReference type="SAM" id="Phobius"/>
    </source>
</evidence>
<dbReference type="Gene3D" id="1.20.120.350">
    <property type="entry name" value="Voltage-gated potassium channels. Chain C"/>
    <property type="match status" value="1"/>
</dbReference>
<evidence type="ECO:0000256" key="2">
    <source>
        <dbReference type="ARBA" id="ARBA00022692"/>
    </source>
</evidence>
<accession>A0AAV3UC17</accession>
<keyword evidence="4 5" id="KW-0472">Membrane</keyword>